<accession>A0A6A4GBS9</accession>
<name>A0A6A4GBS9_9AGAR</name>
<proteinExistence type="predicted"/>
<dbReference type="Proteomes" id="UP000799118">
    <property type="component" value="Unassembled WGS sequence"/>
</dbReference>
<dbReference type="AlphaFoldDB" id="A0A6A4GBS9"/>
<evidence type="ECO:0000313" key="1">
    <source>
        <dbReference type="EMBL" id="KAE9382969.1"/>
    </source>
</evidence>
<organism evidence="1 2">
    <name type="scientific">Gymnopus androsaceus JB14</name>
    <dbReference type="NCBI Taxonomy" id="1447944"/>
    <lineage>
        <taxon>Eukaryota</taxon>
        <taxon>Fungi</taxon>
        <taxon>Dikarya</taxon>
        <taxon>Basidiomycota</taxon>
        <taxon>Agaricomycotina</taxon>
        <taxon>Agaricomycetes</taxon>
        <taxon>Agaricomycetidae</taxon>
        <taxon>Agaricales</taxon>
        <taxon>Marasmiineae</taxon>
        <taxon>Omphalotaceae</taxon>
        <taxon>Gymnopus</taxon>
    </lineage>
</organism>
<reference evidence="1" key="1">
    <citation type="journal article" date="2019" name="Environ. Microbiol.">
        <title>Fungal ecological strategies reflected in gene transcription - a case study of two litter decomposers.</title>
        <authorList>
            <person name="Barbi F."/>
            <person name="Kohler A."/>
            <person name="Barry K."/>
            <person name="Baskaran P."/>
            <person name="Daum C."/>
            <person name="Fauchery L."/>
            <person name="Ihrmark K."/>
            <person name="Kuo A."/>
            <person name="LaButti K."/>
            <person name="Lipzen A."/>
            <person name="Morin E."/>
            <person name="Grigoriev I.V."/>
            <person name="Henrissat B."/>
            <person name="Lindahl B."/>
            <person name="Martin F."/>
        </authorList>
    </citation>
    <scope>NUCLEOTIDE SEQUENCE</scope>
    <source>
        <strain evidence="1">JB14</strain>
    </source>
</reference>
<sequence>MFECLHIDFAKKENIHSFDHELTWVLEQQSLTSEAPPGPAAVPTPPSPIQPILLPKVPTSPNKLITTVQNTHHVPLFSQHLKAYIEMLKQGATRHSVDFALTQHLPFQWIDIYHSFKFSPERLEEGLDPKDIVKASPLNSGRFDTVIVLTGDAAESVSLIGTRIGHVKVLFHLPSQLQLIGSNKVDSPTFWPQIVLAYIEWYTPPTLSLGEHASHNMATVKHTHPQADGSLPWSIIPLNPLFNPHGLLLIYWTLLIAS</sequence>
<keyword evidence="2" id="KW-1185">Reference proteome</keyword>
<dbReference type="OrthoDB" id="2688614at2759"/>
<evidence type="ECO:0000313" key="2">
    <source>
        <dbReference type="Proteomes" id="UP000799118"/>
    </source>
</evidence>
<protein>
    <submittedName>
        <fullName evidence="1">Uncharacterized protein</fullName>
    </submittedName>
</protein>
<gene>
    <name evidence="1" type="ORF">BT96DRAFT_1009805</name>
</gene>
<dbReference type="EMBL" id="ML770808">
    <property type="protein sequence ID" value="KAE9382969.1"/>
    <property type="molecule type" value="Genomic_DNA"/>
</dbReference>